<evidence type="ECO:0000313" key="2">
    <source>
        <dbReference type="Proteomes" id="UP000003874"/>
    </source>
</evidence>
<gene>
    <name evidence="1" type="ORF">HMPREF9420_2636</name>
</gene>
<reference evidence="1 2" key="1">
    <citation type="submission" date="2010-12" db="EMBL/GenBank/DDBJ databases">
        <authorList>
            <person name="Muzny D."/>
            <person name="Qin X."/>
            <person name="Deng J."/>
            <person name="Jiang H."/>
            <person name="Liu Y."/>
            <person name="Qu J."/>
            <person name="Song X.-Z."/>
            <person name="Zhang L."/>
            <person name="Thornton R."/>
            <person name="Coyle M."/>
            <person name="Francisco L."/>
            <person name="Jackson L."/>
            <person name="Javaid M."/>
            <person name="Korchina V."/>
            <person name="Kovar C."/>
            <person name="Mata R."/>
            <person name="Mathew T."/>
            <person name="Ngo R."/>
            <person name="Nguyen L."/>
            <person name="Nguyen N."/>
            <person name="Okwuonu G."/>
            <person name="Ongeri F."/>
            <person name="Pham C."/>
            <person name="Simmons D."/>
            <person name="Wilczek-Boney K."/>
            <person name="Hale W."/>
            <person name="Jakkamsetti A."/>
            <person name="Pham P."/>
            <person name="Ruth R."/>
            <person name="San Lucas F."/>
            <person name="Warren J."/>
            <person name="Zhang J."/>
            <person name="Zhao Z."/>
            <person name="Zhou C."/>
            <person name="Zhu D."/>
            <person name="Lee S."/>
            <person name="Bess C."/>
            <person name="Blankenburg K."/>
            <person name="Forbes L."/>
            <person name="Fu Q."/>
            <person name="Gubbala S."/>
            <person name="Hirani K."/>
            <person name="Jayaseelan J.C."/>
            <person name="Lara F."/>
            <person name="Munidasa M."/>
            <person name="Palculict T."/>
            <person name="Patil S."/>
            <person name="Pu L.-L."/>
            <person name="Saada N."/>
            <person name="Tang L."/>
            <person name="Weissenberger G."/>
            <person name="Zhu Y."/>
            <person name="Hemphill L."/>
            <person name="Shang Y."/>
            <person name="Youmans B."/>
            <person name="Ayvaz T."/>
            <person name="Ross M."/>
            <person name="Santibanez J."/>
            <person name="Aqrawi P."/>
            <person name="Gross S."/>
            <person name="Joshi V."/>
            <person name="Fowler G."/>
            <person name="Nazareth L."/>
            <person name="Reid J."/>
            <person name="Worley K."/>
            <person name="Petrosino J."/>
            <person name="Highlander S."/>
            <person name="Gibbs R."/>
        </authorList>
    </citation>
    <scope>NUCLEOTIDE SEQUENCE [LARGE SCALE GENOMIC DNA]</scope>
    <source>
        <strain evidence="1 2">DSM 15606</strain>
    </source>
</reference>
<name>E6MT18_9BACT</name>
<dbReference type="EMBL" id="AEQO01000201">
    <property type="protein sequence ID" value="EFV03222.1"/>
    <property type="molecule type" value="Genomic_DNA"/>
</dbReference>
<comment type="caution">
    <text evidence="1">The sequence shown here is derived from an EMBL/GenBank/DDBJ whole genome shotgun (WGS) entry which is preliminary data.</text>
</comment>
<dbReference type="STRING" id="888832.HMPREF9420_2636"/>
<accession>E6MT18</accession>
<dbReference type="Proteomes" id="UP000003874">
    <property type="component" value="Unassembled WGS sequence"/>
</dbReference>
<dbReference type="AlphaFoldDB" id="E6MT18"/>
<protein>
    <submittedName>
        <fullName evidence="1">Uncharacterized protein</fullName>
    </submittedName>
</protein>
<proteinExistence type="predicted"/>
<evidence type="ECO:0000313" key="1">
    <source>
        <dbReference type="EMBL" id="EFV03222.1"/>
    </source>
</evidence>
<dbReference type="HOGENOM" id="CLU_3121277_0_0_10"/>
<organism evidence="1 2">
    <name type="scientific">Segatella salivae DSM 15606</name>
    <dbReference type="NCBI Taxonomy" id="888832"/>
    <lineage>
        <taxon>Bacteria</taxon>
        <taxon>Pseudomonadati</taxon>
        <taxon>Bacteroidota</taxon>
        <taxon>Bacteroidia</taxon>
        <taxon>Bacteroidales</taxon>
        <taxon>Prevotellaceae</taxon>
        <taxon>Segatella</taxon>
    </lineage>
</organism>
<sequence>MNYYIFLHSLMFLGLCFMECRGVGCVVLHPSYSKNVKKTRTIIGLLNGFC</sequence>
<keyword evidence="2" id="KW-1185">Reference proteome</keyword>